<keyword evidence="3" id="KW-1185">Reference proteome</keyword>
<comment type="caution">
    <text evidence="2">The sequence shown here is derived from an EMBL/GenBank/DDBJ whole genome shotgun (WGS) entry which is preliminary data.</text>
</comment>
<protein>
    <submittedName>
        <fullName evidence="2">Uncharacterized protein</fullName>
    </submittedName>
</protein>
<feature type="region of interest" description="Disordered" evidence="1">
    <location>
        <begin position="93"/>
        <end position="190"/>
    </location>
</feature>
<feature type="non-terminal residue" evidence="2">
    <location>
        <position position="190"/>
    </location>
</feature>
<evidence type="ECO:0000313" key="3">
    <source>
        <dbReference type="Proteomes" id="UP000310158"/>
    </source>
</evidence>
<accession>A0A4S4L6Q8</accession>
<name>A0A4S4L6Q8_9AGAM</name>
<dbReference type="EMBL" id="SGPL01000873">
    <property type="protein sequence ID" value="THH06488.1"/>
    <property type="molecule type" value="Genomic_DNA"/>
</dbReference>
<feature type="region of interest" description="Disordered" evidence="1">
    <location>
        <begin position="1"/>
        <end position="29"/>
    </location>
</feature>
<evidence type="ECO:0000256" key="1">
    <source>
        <dbReference type="SAM" id="MobiDB-lite"/>
    </source>
</evidence>
<evidence type="ECO:0000313" key="2">
    <source>
        <dbReference type="EMBL" id="THH06488.1"/>
    </source>
</evidence>
<feature type="compositionally biased region" description="Basic and acidic residues" evidence="1">
    <location>
        <begin position="122"/>
        <end position="190"/>
    </location>
</feature>
<feature type="compositionally biased region" description="Basic and acidic residues" evidence="1">
    <location>
        <begin position="1"/>
        <end position="10"/>
    </location>
</feature>
<dbReference type="Proteomes" id="UP000310158">
    <property type="component" value="Unassembled WGS sequence"/>
</dbReference>
<gene>
    <name evidence="2" type="ORF">EW146_g9597</name>
</gene>
<dbReference type="AlphaFoldDB" id="A0A4S4L6Q8"/>
<proteinExistence type="predicted"/>
<reference evidence="2 3" key="1">
    <citation type="submission" date="2019-02" db="EMBL/GenBank/DDBJ databases">
        <title>Genome sequencing of the rare red list fungi Bondarzewia mesenterica.</title>
        <authorList>
            <person name="Buettner E."/>
            <person name="Kellner H."/>
        </authorList>
    </citation>
    <scope>NUCLEOTIDE SEQUENCE [LARGE SCALE GENOMIC DNA]</scope>
    <source>
        <strain evidence="2 3">DSM 108281</strain>
    </source>
</reference>
<organism evidence="2 3">
    <name type="scientific">Bondarzewia mesenterica</name>
    <dbReference type="NCBI Taxonomy" id="1095465"/>
    <lineage>
        <taxon>Eukaryota</taxon>
        <taxon>Fungi</taxon>
        <taxon>Dikarya</taxon>
        <taxon>Basidiomycota</taxon>
        <taxon>Agaricomycotina</taxon>
        <taxon>Agaricomycetes</taxon>
        <taxon>Russulales</taxon>
        <taxon>Bondarzewiaceae</taxon>
        <taxon>Bondarzewia</taxon>
    </lineage>
</organism>
<sequence length="190" mass="22546">MHDANGERRPQTRNSLTDPSRTLHARARRLERKRTTRELAWRIKGSGDAAEIPHLLPTPSSLSSTITMYTRVLPALSVLAIATMAAAGPANAEYGKHVDYKPASTADYKPSEYTPEYKAPQYKRDDYKPEHKKDEYKKDEYKPERKERKKEYKKDEYKPERKDERKERKEEYKKDEYKPERKDERKERKE</sequence>